<dbReference type="OrthoDB" id="9898580at2759"/>
<evidence type="ECO:0000313" key="9">
    <source>
        <dbReference type="EMBL" id="CAD5123289.1"/>
    </source>
</evidence>
<feature type="coiled-coil region" evidence="6">
    <location>
        <begin position="116"/>
        <end position="231"/>
    </location>
</feature>
<dbReference type="EMBL" id="CAJFCJ010000019">
    <property type="protein sequence ID" value="CAD5123289.1"/>
    <property type="molecule type" value="Genomic_DNA"/>
</dbReference>
<protein>
    <submittedName>
        <fullName evidence="9">DgyrCDS11647</fullName>
    </submittedName>
</protein>
<feature type="domain" description="GRIP" evidence="8">
    <location>
        <begin position="626"/>
        <end position="676"/>
    </location>
</feature>
<organism evidence="9 10">
    <name type="scientific">Dimorphilus gyrociliatus</name>
    <dbReference type="NCBI Taxonomy" id="2664684"/>
    <lineage>
        <taxon>Eukaryota</taxon>
        <taxon>Metazoa</taxon>
        <taxon>Spiralia</taxon>
        <taxon>Lophotrochozoa</taxon>
        <taxon>Annelida</taxon>
        <taxon>Polychaeta</taxon>
        <taxon>Polychaeta incertae sedis</taxon>
        <taxon>Dinophilidae</taxon>
        <taxon>Dimorphilus</taxon>
    </lineage>
</organism>
<feature type="coiled-coil region" evidence="6">
    <location>
        <begin position="275"/>
        <end position="323"/>
    </location>
</feature>
<dbReference type="Gene3D" id="1.10.220.60">
    <property type="entry name" value="GRIP domain"/>
    <property type="match status" value="1"/>
</dbReference>
<dbReference type="InterPro" id="IPR000237">
    <property type="entry name" value="GRIP_dom"/>
</dbReference>
<feature type="coiled-coil region" evidence="6">
    <location>
        <begin position="580"/>
        <end position="639"/>
    </location>
</feature>
<feature type="compositionally biased region" description="Basic and acidic residues" evidence="7">
    <location>
        <begin position="70"/>
        <end position="84"/>
    </location>
</feature>
<dbReference type="SMART" id="SM00755">
    <property type="entry name" value="Grip"/>
    <property type="match status" value="1"/>
</dbReference>
<dbReference type="PANTHER" id="PTHR23157">
    <property type="entry name" value="GRIP AND COILED-COIL DOMAIN-CONTAINING PROTEIN 1"/>
    <property type="match status" value="1"/>
</dbReference>
<keyword evidence="3" id="KW-0963">Cytoplasm</keyword>
<evidence type="ECO:0000259" key="8">
    <source>
        <dbReference type="PROSITE" id="PS50913"/>
    </source>
</evidence>
<dbReference type="InterPro" id="IPR051952">
    <property type="entry name" value="Golgi-autophagy_related"/>
</dbReference>
<feature type="region of interest" description="Disordered" evidence="7">
    <location>
        <begin position="50"/>
        <end position="84"/>
    </location>
</feature>
<evidence type="ECO:0000256" key="5">
    <source>
        <dbReference type="ARBA" id="ARBA00023136"/>
    </source>
</evidence>
<dbReference type="PANTHER" id="PTHR23157:SF25">
    <property type="entry name" value="GRIP AND COILED-COIL DOMAIN-CONTAINING PROTEIN 1"/>
    <property type="match status" value="1"/>
</dbReference>
<evidence type="ECO:0000313" key="10">
    <source>
        <dbReference type="Proteomes" id="UP000549394"/>
    </source>
</evidence>
<accession>A0A7I8W5B5</accession>
<evidence type="ECO:0000256" key="7">
    <source>
        <dbReference type="SAM" id="MobiDB-lite"/>
    </source>
</evidence>
<evidence type="ECO:0000256" key="3">
    <source>
        <dbReference type="ARBA" id="ARBA00022490"/>
    </source>
</evidence>
<keyword evidence="4 6" id="KW-0175">Coiled coil</keyword>
<comment type="caution">
    <text evidence="9">The sequence shown here is derived from an EMBL/GenBank/DDBJ whole genome shotgun (WGS) entry which is preliminary data.</text>
</comment>
<dbReference type="Pfam" id="PF01465">
    <property type="entry name" value="GRIP"/>
    <property type="match status" value="1"/>
</dbReference>
<comment type="subcellular location">
    <subcellularLocation>
        <location evidence="2">Cytoplasm</location>
    </subcellularLocation>
    <subcellularLocation>
        <location evidence="1">Endomembrane system</location>
        <topology evidence="1">Peripheral membrane protein</topology>
    </subcellularLocation>
</comment>
<gene>
    <name evidence="9" type="ORF">DGYR_LOCUS10976</name>
</gene>
<feature type="region of interest" description="Disordered" evidence="7">
    <location>
        <begin position="524"/>
        <end position="548"/>
    </location>
</feature>
<dbReference type="PROSITE" id="PS50913">
    <property type="entry name" value="GRIP"/>
    <property type="match status" value="1"/>
</dbReference>
<keyword evidence="10" id="KW-1185">Reference proteome</keyword>
<dbReference type="Proteomes" id="UP000549394">
    <property type="component" value="Unassembled WGS sequence"/>
</dbReference>
<sequence>MDRSSRSELLTTIESQREQLAKYGSKLGDLVRAYKGLLKEKEALEASVKALSAGKAEPTQKSGEDECESNEAKNKEESEEETLRKQIKTLTLSLSTVTEEKTKMASNYQAEKKILKSEHETAIIALETELQELKRKFREIEEKSQEWKGLLIIEQHEREKEHSNYAMQLKELQKLLGEERHNREMAESLAEEFKQVPKPCSIEVGQYEKKVNELSEELNIVRKRLAAAEESASKPPPLLLELQRQMLDMKAAHQVALTAEQKKTKQAENRATVLAEQNEQRVATLECRLAELSEVVGTYEKNRTEDQENILRLKERVTQLDSENTVLAKAAGHNDEDKEESDDANLDVQGVINKIFKLQSLLKKANERSEKPVNLSTLLPFREDSYNINDEETIHKKCREEYDGLKEEFERYKLRAQSVLKNKWQDAKDGSVNKEVETLRNQLTEQRKRVKCLRDSLETQKDEHKITIEELRKSLSVQAEKSEREKCIIEAEHAHKLAELQFEIKRHRERTVSLLAEKERELDTYRSTHSQAPTAFLPQSLDDLDKQEDTDSTLSALLTSTGDKQLLHFSHEQARKDIEIAQLRKTKNSLESSARQLQQQQAFERSQCDEQVQMLKDEIRRLERNRSRESANLEYLKNIVYQYMIRNDLETRQRMLNAIATILEFSPKEKRSVLEHLQGRKNASVLF</sequence>
<dbReference type="AlphaFoldDB" id="A0A7I8W5B5"/>
<name>A0A7I8W5B5_9ANNE</name>
<evidence type="ECO:0000256" key="1">
    <source>
        <dbReference type="ARBA" id="ARBA00004184"/>
    </source>
</evidence>
<evidence type="ECO:0000256" key="2">
    <source>
        <dbReference type="ARBA" id="ARBA00004496"/>
    </source>
</evidence>
<keyword evidence="5" id="KW-0472">Membrane</keyword>
<proteinExistence type="predicted"/>
<evidence type="ECO:0000256" key="4">
    <source>
        <dbReference type="ARBA" id="ARBA00023054"/>
    </source>
</evidence>
<evidence type="ECO:0000256" key="6">
    <source>
        <dbReference type="SAM" id="Coils"/>
    </source>
</evidence>
<feature type="coiled-coil region" evidence="6">
    <location>
        <begin position="388"/>
        <end position="474"/>
    </location>
</feature>
<reference evidence="9 10" key="1">
    <citation type="submission" date="2020-08" db="EMBL/GenBank/DDBJ databases">
        <authorList>
            <person name="Hejnol A."/>
        </authorList>
    </citation>
    <scope>NUCLEOTIDE SEQUENCE [LARGE SCALE GENOMIC DNA]</scope>
</reference>
<dbReference type="GO" id="GO:0005794">
    <property type="term" value="C:Golgi apparatus"/>
    <property type="evidence" value="ECO:0007669"/>
    <property type="project" value="TreeGrafter"/>
</dbReference>